<gene>
    <name evidence="2" type="ORF">EWV91_00530</name>
</gene>
<organism evidence="2 3">
    <name type="scientific">Microcystis aeruginosa Ma_QC_Ca_00000000_S207</name>
    <dbReference type="NCBI Taxonomy" id="2486251"/>
    <lineage>
        <taxon>Bacteria</taxon>
        <taxon>Bacillati</taxon>
        <taxon>Cyanobacteriota</taxon>
        <taxon>Cyanophyceae</taxon>
        <taxon>Oscillatoriophycideae</taxon>
        <taxon>Chroococcales</taxon>
        <taxon>Microcystaceae</taxon>
        <taxon>Microcystis</taxon>
    </lineage>
</organism>
<name>A0A552G550_MICAE</name>
<reference evidence="2 3" key="1">
    <citation type="submission" date="2019-01" db="EMBL/GenBank/DDBJ databases">
        <title>Coherence of Microcystis species and biogeography revealed through population genomics.</title>
        <authorList>
            <person name="Perez-Carrascal O.M."/>
            <person name="Terrat Y."/>
            <person name="Giani A."/>
            <person name="Fortin N."/>
            <person name="Tromas N."/>
            <person name="Shapiro B.J."/>
        </authorList>
    </citation>
    <scope>NUCLEOTIDE SEQUENCE [LARGE SCALE GENOMIC DNA]</scope>
    <source>
        <strain evidence="2">Ma_QC_Ca_00000000_S207</strain>
    </source>
</reference>
<evidence type="ECO:0000313" key="2">
    <source>
        <dbReference type="EMBL" id="TRU54105.1"/>
    </source>
</evidence>
<sequence>MITLTYQYKLKVNRQQEREIVHILDVGKSVYNYALSERKDWLNSRKCLADRCSLVSEYIIPADEPYPNYFVQAKNLTEAKKVYPILKTVNAQVLQQVLKTVDKAFD</sequence>
<dbReference type="Proteomes" id="UP000320293">
    <property type="component" value="Unassembled WGS sequence"/>
</dbReference>
<comment type="caution">
    <text evidence="2">The sequence shown here is derived from an EMBL/GenBank/DDBJ whole genome shotgun (WGS) entry which is preliminary data.</text>
</comment>
<dbReference type="EMBL" id="SFBF01000012">
    <property type="protein sequence ID" value="TRU54105.1"/>
    <property type="molecule type" value="Genomic_DNA"/>
</dbReference>
<dbReference type="AlphaFoldDB" id="A0A552G550"/>
<accession>A0A552G550</accession>
<evidence type="ECO:0000313" key="3">
    <source>
        <dbReference type="Proteomes" id="UP000320293"/>
    </source>
</evidence>
<dbReference type="Pfam" id="PF12323">
    <property type="entry name" value="HTH_OrfB_IS605"/>
    <property type="match status" value="1"/>
</dbReference>
<dbReference type="InterPro" id="IPR021027">
    <property type="entry name" value="Transposase_put_HTH"/>
</dbReference>
<evidence type="ECO:0000259" key="1">
    <source>
        <dbReference type="Pfam" id="PF12323"/>
    </source>
</evidence>
<feature type="non-terminal residue" evidence="2">
    <location>
        <position position="106"/>
    </location>
</feature>
<protein>
    <submittedName>
        <fullName evidence="2">Transposase</fullName>
    </submittedName>
</protein>
<feature type="domain" description="Transposase putative helix-turn-helix" evidence="1">
    <location>
        <begin position="1"/>
        <end position="46"/>
    </location>
</feature>
<proteinExistence type="predicted"/>